<organism evidence="1 2">
    <name type="scientific">Epicoccum nigrum</name>
    <name type="common">Soil fungus</name>
    <name type="synonym">Epicoccum purpurascens</name>
    <dbReference type="NCBI Taxonomy" id="105696"/>
    <lineage>
        <taxon>Eukaryota</taxon>
        <taxon>Fungi</taxon>
        <taxon>Dikarya</taxon>
        <taxon>Ascomycota</taxon>
        <taxon>Pezizomycotina</taxon>
        <taxon>Dothideomycetes</taxon>
        <taxon>Pleosporomycetidae</taxon>
        <taxon>Pleosporales</taxon>
        <taxon>Pleosporineae</taxon>
        <taxon>Didymellaceae</taxon>
        <taxon>Epicoccum</taxon>
    </lineage>
</organism>
<dbReference type="InParanoid" id="A0A1Y2LKN3"/>
<dbReference type="AlphaFoldDB" id="A0A1Y2LKN3"/>
<gene>
    <name evidence="1" type="ORF">B5807_10772</name>
</gene>
<protein>
    <submittedName>
        <fullName evidence="1">Uncharacterized protein</fullName>
    </submittedName>
</protein>
<sequence length="168" mass="18334">MALLMALQGAPSVENEMRSLQAILSRIEDLGISDIEFSTKSNDSGQQHFYKQSSVGNAIRSYDFPRASAEHSDGVEAFNAPLPMNGFQDMTNNDPWDSGCFSMLFNSTGSKGATTALYLDRPMPLDMPIFHTSTNAVTHASHWESNVGSFAVDLTCQGLLNEDATLYV</sequence>
<evidence type="ECO:0000313" key="1">
    <source>
        <dbReference type="EMBL" id="OSS44554.1"/>
    </source>
</evidence>
<dbReference type="EMBL" id="KZ107857">
    <property type="protein sequence ID" value="OSS44554.1"/>
    <property type="molecule type" value="Genomic_DNA"/>
</dbReference>
<accession>A0A1Y2LKN3</accession>
<reference evidence="1 2" key="1">
    <citation type="journal article" date="2017" name="Genome Announc.">
        <title>Genome sequence of the saprophytic ascomycete Epicoccum nigrum ICMP 19927 strain isolated from New Zealand.</title>
        <authorList>
            <person name="Fokin M."/>
            <person name="Fleetwood D."/>
            <person name="Weir B.S."/>
            <person name="Villas-Boas S.G."/>
        </authorList>
    </citation>
    <scope>NUCLEOTIDE SEQUENCE [LARGE SCALE GENOMIC DNA]</scope>
    <source>
        <strain evidence="1 2">ICMP 19927</strain>
    </source>
</reference>
<dbReference type="STRING" id="105696.A0A1Y2LKN3"/>
<proteinExistence type="predicted"/>
<name>A0A1Y2LKN3_EPING</name>
<keyword evidence="2" id="KW-1185">Reference proteome</keyword>
<evidence type="ECO:0000313" key="2">
    <source>
        <dbReference type="Proteomes" id="UP000193240"/>
    </source>
</evidence>
<dbReference type="Proteomes" id="UP000193240">
    <property type="component" value="Unassembled WGS sequence"/>
</dbReference>